<dbReference type="CDD" id="cd17554">
    <property type="entry name" value="REC_TrrA-like"/>
    <property type="match status" value="1"/>
</dbReference>
<proteinExistence type="predicted"/>
<accession>A0A7C3V9K7</accession>
<dbReference type="InterPro" id="IPR011006">
    <property type="entry name" value="CheY-like_superfamily"/>
</dbReference>
<dbReference type="InterPro" id="IPR050595">
    <property type="entry name" value="Bact_response_regulator"/>
</dbReference>
<comment type="caution">
    <text evidence="8">The sequence shown here is derived from an EMBL/GenBank/DDBJ whole genome shotgun (WGS) entry which is preliminary data.</text>
</comment>
<dbReference type="EMBL" id="DTMF01000325">
    <property type="protein sequence ID" value="HGF35380.1"/>
    <property type="molecule type" value="Genomic_DNA"/>
</dbReference>
<keyword evidence="5" id="KW-0804">Transcription</keyword>
<evidence type="ECO:0000256" key="3">
    <source>
        <dbReference type="ARBA" id="ARBA00023015"/>
    </source>
</evidence>
<dbReference type="PROSITE" id="PS50110">
    <property type="entry name" value="RESPONSE_REGULATORY"/>
    <property type="match status" value="1"/>
</dbReference>
<dbReference type="SUPFAM" id="SSF52172">
    <property type="entry name" value="CheY-like"/>
    <property type="match status" value="1"/>
</dbReference>
<evidence type="ECO:0000259" key="7">
    <source>
        <dbReference type="PROSITE" id="PS50110"/>
    </source>
</evidence>
<dbReference type="SMART" id="SM00448">
    <property type="entry name" value="REC"/>
    <property type="match status" value="1"/>
</dbReference>
<keyword evidence="4" id="KW-0238">DNA-binding</keyword>
<keyword evidence="2" id="KW-0902">Two-component regulatory system</keyword>
<protein>
    <submittedName>
        <fullName evidence="8">Response regulator</fullName>
    </submittedName>
</protein>
<dbReference type="GO" id="GO:0000160">
    <property type="term" value="P:phosphorelay signal transduction system"/>
    <property type="evidence" value="ECO:0007669"/>
    <property type="project" value="UniProtKB-KW"/>
</dbReference>
<dbReference type="GO" id="GO:0003677">
    <property type="term" value="F:DNA binding"/>
    <property type="evidence" value="ECO:0007669"/>
    <property type="project" value="UniProtKB-KW"/>
</dbReference>
<dbReference type="Pfam" id="PF00072">
    <property type="entry name" value="Response_reg"/>
    <property type="match status" value="1"/>
</dbReference>
<dbReference type="PANTHER" id="PTHR44591">
    <property type="entry name" value="STRESS RESPONSE REGULATOR PROTEIN 1"/>
    <property type="match status" value="1"/>
</dbReference>
<evidence type="ECO:0000256" key="4">
    <source>
        <dbReference type="ARBA" id="ARBA00023125"/>
    </source>
</evidence>
<sequence>MKKILVADDEMAIRLLYSEELKEEGYEVYTAANGREALEIIDSVPLDLVILDIKMPEMDGIEALRQIKERKPDLPVLLSTAYGEYKQDFATWASDDYLVKSSDLEDLKNAVRRHLKD</sequence>
<reference evidence="8" key="1">
    <citation type="journal article" date="2020" name="mSystems">
        <title>Genome- and Community-Level Interaction Insights into Carbon Utilization and Element Cycling Functions of Hydrothermarchaeota in Hydrothermal Sediment.</title>
        <authorList>
            <person name="Zhou Z."/>
            <person name="Liu Y."/>
            <person name="Xu W."/>
            <person name="Pan J."/>
            <person name="Luo Z.H."/>
            <person name="Li M."/>
        </authorList>
    </citation>
    <scope>NUCLEOTIDE SEQUENCE [LARGE SCALE GENOMIC DNA]</scope>
    <source>
        <strain evidence="8">SpSt-897</strain>
    </source>
</reference>
<evidence type="ECO:0000256" key="6">
    <source>
        <dbReference type="PROSITE-ProRule" id="PRU00169"/>
    </source>
</evidence>
<dbReference type="FunFam" id="3.40.50.2300:FF:000001">
    <property type="entry name" value="DNA-binding response regulator PhoB"/>
    <property type="match status" value="1"/>
</dbReference>
<name>A0A7C3V9K7_9BACT</name>
<keyword evidence="1 6" id="KW-0597">Phosphoprotein</keyword>
<gene>
    <name evidence="8" type="ORF">ENW96_13545</name>
</gene>
<feature type="domain" description="Response regulatory" evidence="7">
    <location>
        <begin position="3"/>
        <end position="115"/>
    </location>
</feature>
<evidence type="ECO:0000256" key="2">
    <source>
        <dbReference type="ARBA" id="ARBA00023012"/>
    </source>
</evidence>
<dbReference type="InterPro" id="IPR001789">
    <property type="entry name" value="Sig_transdc_resp-reg_receiver"/>
</dbReference>
<evidence type="ECO:0000313" key="8">
    <source>
        <dbReference type="EMBL" id="HGF35380.1"/>
    </source>
</evidence>
<evidence type="ECO:0000256" key="1">
    <source>
        <dbReference type="ARBA" id="ARBA00022553"/>
    </source>
</evidence>
<organism evidence="8">
    <name type="scientific">Desulfobacca acetoxidans</name>
    <dbReference type="NCBI Taxonomy" id="60893"/>
    <lineage>
        <taxon>Bacteria</taxon>
        <taxon>Pseudomonadati</taxon>
        <taxon>Thermodesulfobacteriota</taxon>
        <taxon>Desulfobaccia</taxon>
        <taxon>Desulfobaccales</taxon>
        <taxon>Desulfobaccaceae</taxon>
        <taxon>Desulfobacca</taxon>
    </lineage>
</organism>
<keyword evidence="3" id="KW-0805">Transcription regulation</keyword>
<dbReference type="AlphaFoldDB" id="A0A7C3V9K7"/>
<evidence type="ECO:0000256" key="5">
    <source>
        <dbReference type="ARBA" id="ARBA00023163"/>
    </source>
</evidence>
<feature type="modified residue" description="4-aspartylphosphate" evidence="6">
    <location>
        <position position="52"/>
    </location>
</feature>
<dbReference type="Gene3D" id="3.40.50.2300">
    <property type="match status" value="1"/>
</dbReference>
<dbReference type="PANTHER" id="PTHR44591:SF18">
    <property type="entry name" value="REGULATORY PROTEIN"/>
    <property type="match status" value="1"/>
</dbReference>